<organism evidence="3 4">
    <name type="scientific">Paenibacillus glycinis</name>
    <dbReference type="NCBI Taxonomy" id="2697035"/>
    <lineage>
        <taxon>Bacteria</taxon>
        <taxon>Bacillati</taxon>
        <taxon>Bacillota</taxon>
        <taxon>Bacilli</taxon>
        <taxon>Bacillales</taxon>
        <taxon>Paenibacillaceae</taxon>
        <taxon>Paenibacillus</taxon>
    </lineage>
</organism>
<evidence type="ECO:0000256" key="1">
    <source>
        <dbReference type="SAM" id="MobiDB-lite"/>
    </source>
</evidence>
<protein>
    <recommendedName>
        <fullName evidence="2">SLH domain-containing protein</fullName>
    </recommendedName>
</protein>
<accession>A0ABW9XXA5</accession>
<feature type="domain" description="SLH" evidence="2">
    <location>
        <begin position="2385"/>
        <end position="2448"/>
    </location>
</feature>
<gene>
    <name evidence="3" type="ORF">GT019_25675</name>
</gene>
<sequence>MKLFTRWIASLLGLILFFYSGSDVVKAFADSLAASKTTVLQNDFIKISVDNASGRFGIRTVDGQPIRKKDQNVSLLFQGDDPETSFTTFKIDGTDYIFGNPYKFGVDFFSETTPPVIVSNANGTKQIETVWTIKDVRIKQILMLYTDASDKVNAGNVDIRYEVLNASGRDVQLGGRILLDTMVGGNDGPAFQIGTAYEQPLTVERELVHDPVKELGVAPADEAYYKLPPYWIMKDKLGLNDPSATDVMAYGFNNFAEQNINIVDKMIVGHWNGLANTKWDYRPNGNLDFTTDTNDYGTADSAVAFYWNPDKLANNAVQSFETVYGLGELIAPDKVFSIRYLDTPLQLATNDDGSAYADEGIFDINAEVENLAAFNMAQSQIDVKLALDDGLSFVQLDDQGRIVRGSDGSALTETARSKKLTFRKTATPEESEQGIIPKYKPGDTVTATFKVKAKGRPWPTTQQYLMTASSPETEKTLEGQKDETIKAQYESTKSSFILLPAVGTAVPTTAYGLTPKEAYASDVKYITVNMTNIDAYNPGNDAADPNFDLFLVNAETGDRYKVPVKSSVIVQPTDDGFSGDMRITYRGGDQVDENGAPIEGKTGLGPELPLGAYKVEIDYKGDTGGNADISSMYSLTTSRTFAVTDNEATRIRQAELMAVYKTAVDVRSVSPSTGGDRLDEINDAFPEAEQFKDGAALYNGMVSYRTARALIGAASKATDPGFDTSGFLDDEALEEFPAYQYKLFDSEEDFEAFFDEEEHPEREMLVSIRGMIKEAGAGDDVQVVVDTKTEPAIINDAVAYRGKDMVFVRGKLDVFNLSSVAGYNEMPFLDTLFVKGDGTLSIASSGFVFHKGEWTLDFFNGFDKSLGDGYTVDGEEMPESEGNPADSSLNGSLQWAAGALNDQLNPLRQASIDLVYFNKHSLFATPTFSLNGFSIAFNDFVLRPEGVSFGGAISLKVLSAEIRNVIFNDKGFVGIDAGLKFNLNENLGLVAPSEEEDDEEEDAKPSSAGGGAAAAALAGTGGSVEKEGPEKPSGEINIVHFVQPVEGVSNQYGLKFDAQLKNMVGISAEIAFKQVDDGRVLPDVIAFGAELPPPGIPIAGAINLTAIRGAVRELADTIAGGTKEDPFPLTLQAGVGLRFGVAPAYFFGDIDLTLKRTGIALEGTLDYSAEAEPEDDQLLKMITMALIEAQWTSPWFVHLAAEVDIGGWNLIVGKVGIFVGQNLEKHRTDFEGYIGAKVQIPESVPVVGGMPLASVFFGLNNDKIWGSVGILFISLGITYYWGGGVEFGTSGNRPPDGFADLLVNDPVHGPSMMVIGQGMKTVATSWVQAERETQPVTYRAVSEGVQILDNGAMDIGVGGIGVSNNGRVHIVPMSGVSGNAIIEMEYTDKTMPSFTLKDPSGKPYPVVFDNTNTNPNANAFTQIISAKASSDQVDHRKAYIILPQDKIKNGGSWTLTAQSPVETRLINVPTTPQLKQVSLTKSASDANVFTAGWTVSNAKPGDTIDLYLTKDAVTGGTAKLANGEDVLNPGDPGMLIAQGLPVGSAGSGGTASGSKAIDVSKIGMLGDEEDIRGLLQQGDYYLRAELKSDSAYGTKTSPEKFSLVDPLAPEKVSDVKIEPAGDGYFSLSFKPAAKQQGQEKFEHDYVFSALQTVNGKLEPYANYGDTLFTENELKEHWNAKTGRYEGILLGGWAATTNDNKIDESSLAGQLPDEAKIRYSGLQVGQKYAIGVEAAVKPDKTADKNENYHFAERVDSANTLLPVPAKPKLAQSAAFAAAAPKIEITTRDTKAQSLALYSDQPDIEVEAFNDGQPVGKTTLSNDGSGSHGTLKLDPFATDGTYGIELRATNTKTHDSSVKMLYLTVDTIAPMLYLSEPVTGDRTDGGKIRFAGQTTAGDSIEVLENGKATRLTVGDDGKFAGEVAVNSQEPTVELTVQARDEAGNANHAVIEVTNDGFEAPEAIAIERAGTTGGGDEVLGLKPGDSQKLQVKLLLPQGKGGDGKPTFGEVQADAAKVTYTVLQGDSVELADDGTIKALSVGASLIQASYEAAEGVTLQAMKAVSVDVPEPSALGRLTAGTSQITGDGARIKLTVANPGEMLGYQLVYRTYANPSEAAIPSLGDDIGDWAFLPQDGNVAVKSGSVVVAAKRTSSGKKAVAASDKLTAQTWQPPFGGGMIGGGIGGDIGVPGEDGPAFSLNGEPFDAERSDDGRLTARIAAKDIGDGNSDIAVASRDASAKGFTFRFDREAVQQAADAGRRIVIDVPPGSLTLTPAMLRGMDKELEVSIDPNDGASRAAFGPIAAEADATLLASGDGATFRANIPAAVWRSCAAVRIPVPSGIKPGDITAVVLRGTDGSWTTLPWTLDAAGSAYVNVKLTGPGSVAFIGKHASFADVKSGSWAKPAIDQAAAKLLVMGRSADVFAPDSSITRAEYPTLLLRAAGLMTQQAEASYVDVKPADWYYRSVAIASQLGVAAGTGDGGYGPKATISRIEAMTMAGRLLGAIGRGGEMTDAEAGKLLSAFQDGSSVPEWARLPVALCIREGLVTGDDARIKPDDRLTRAQAAAIALRLDAWITEQQ</sequence>
<feature type="compositionally biased region" description="Acidic residues" evidence="1">
    <location>
        <begin position="993"/>
        <end position="1002"/>
    </location>
</feature>
<evidence type="ECO:0000313" key="4">
    <source>
        <dbReference type="Proteomes" id="UP000665561"/>
    </source>
</evidence>
<evidence type="ECO:0000259" key="2">
    <source>
        <dbReference type="PROSITE" id="PS51272"/>
    </source>
</evidence>
<dbReference type="RefSeq" id="WP_161746296.1">
    <property type="nucleotide sequence ID" value="NZ_JAAAMV010000026.1"/>
</dbReference>
<keyword evidence="4" id="KW-1185">Reference proteome</keyword>
<dbReference type="Gene3D" id="2.60.40.10">
    <property type="entry name" value="Immunoglobulins"/>
    <property type="match status" value="1"/>
</dbReference>
<comment type="caution">
    <text evidence="3">The sequence shown here is derived from an EMBL/GenBank/DDBJ whole genome shotgun (WGS) entry which is preliminary data.</text>
</comment>
<feature type="region of interest" description="Disordered" evidence="1">
    <location>
        <begin position="992"/>
        <end position="1014"/>
    </location>
</feature>
<feature type="domain" description="SLH" evidence="2">
    <location>
        <begin position="2516"/>
        <end position="2575"/>
    </location>
</feature>
<reference evidence="3 4" key="1">
    <citation type="submission" date="2020-01" db="EMBL/GenBank/DDBJ databases">
        <title>Paenibacillus soybeanensis sp. nov. isolated from the nodules of soybean (Glycine max(L.) Merr).</title>
        <authorList>
            <person name="Wang H."/>
        </authorList>
    </citation>
    <scope>NUCLEOTIDE SEQUENCE [LARGE SCALE GENOMIC DNA]</scope>
    <source>
        <strain evidence="3 4">T1</strain>
    </source>
</reference>
<dbReference type="EMBL" id="JAAAMV010000026">
    <property type="protein sequence ID" value="NBD27274.1"/>
    <property type="molecule type" value="Genomic_DNA"/>
</dbReference>
<dbReference type="InterPro" id="IPR001119">
    <property type="entry name" value="SLH_dom"/>
</dbReference>
<dbReference type="PROSITE" id="PS51272">
    <property type="entry name" value="SLH"/>
    <property type="match status" value="3"/>
</dbReference>
<dbReference type="InterPro" id="IPR013783">
    <property type="entry name" value="Ig-like_fold"/>
</dbReference>
<dbReference type="Pfam" id="PF00395">
    <property type="entry name" value="SLH"/>
    <property type="match status" value="3"/>
</dbReference>
<proteinExistence type="predicted"/>
<dbReference type="Proteomes" id="UP000665561">
    <property type="component" value="Unassembled WGS sequence"/>
</dbReference>
<feature type="domain" description="SLH" evidence="2">
    <location>
        <begin position="2449"/>
        <end position="2508"/>
    </location>
</feature>
<name>A0ABW9XXA5_9BACL</name>
<evidence type="ECO:0000313" key="3">
    <source>
        <dbReference type="EMBL" id="NBD27274.1"/>
    </source>
</evidence>